<dbReference type="RefSeq" id="XP_018031589.1">
    <property type="nucleotide sequence ID" value="XM_018185220.1"/>
</dbReference>
<protein>
    <submittedName>
        <fullName evidence="1">Uncharacterized protein</fullName>
    </submittedName>
</protein>
<keyword evidence="2" id="KW-1185">Reference proteome</keyword>
<dbReference type="OrthoDB" id="3762398at2759"/>
<accession>A0A177C0A7</accession>
<name>A0A177C0A7_9PLEO</name>
<dbReference type="EMBL" id="KV441558">
    <property type="protein sequence ID" value="OAG01224.1"/>
    <property type="molecule type" value="Genomic_DNA"/>
</dbReference>
<dbReference type="Proteomes" id="UP000077069">
    <property type="component" value="Unassembled WGS sequence"/>
</dbReference>
<sequence>MANQQRTVLSDMPREVIDDIASELLNLDVASLHAVNRALFQKTKYAYAKRYLTHIHVFLHPVSFDKLDRLAKDPIYARYIDHITISTYVLRAREDRRKGTSVIPFEQGESFLIEAADQAIMGALLKTTGLKSLTIADYPYGNVPPAWGINQLNHLTTFKRGSAVVTEYSNQDDIKVWPKRMMALEACLVGRSLANLPARVELRMVLEGNAPRPLSPKAHFLFRRTLASATHITTNLDTYAETPENADWLEKINPKLLDVDYDTPAWASVEVAPSLSLGAYNRLTSLRIVNSKTIGTELDNFLEAHAGTLRKVALQHVCLLWTDAGNYPWRTIFLTLAKISELNYLWLNTLSAFPVNHTDRKSDPCAAQEVAWKSKLHAHYALEILCDYYDRQGASGLWVEMSHVEEVMMEKYGITI</sequence>
<dbReference type="AlphaFoldDB" id="A0A177C0A7"/>
<organism evidence="1 2">
    <name type="scientific">Paraphaeosphaeria sporulosa</name>
    <dbReference type="NCBI Taxonomy" id="1460663"/>
    <lineage>
        <taxon>Eukaryota</taxon>
        <taxon>Fungi</taxon>
        <taxon>Dikarya</taxon>
        <taxon>Ascomycota</taxon>
        <taxon>Pezizomycotina</taxon>
        <taxon>Dothideomycetes</taxon>
        <taxon>Pleosporomycetidae</taxon>
        <taxon>Pleosporales</taxon>
        <taxon>Massarineae</taxon>
        <taxon>Didymosphaeriaceae</taxon>
        <taxon>Paraphaeosphaeria</taxon>
    </lineage>
</organism>
<dbReference type="InParanoid" id="A0A177C0A7"/>
<dbReference type="GeneID" id="28768706"/>
<reference evidence="1 2" key="1">
    <citation type="submission" date="2016-05" db="EMBL/GenBank/DDBJ databases">
        <title>Comparative analysis of secretome profiles of manganese(II)-oxidizing ascomycete fungi.</title>
        <authorList>
            <consortium name="DOE Joint Genome Institute"/>
            <person name="Zeiner C.A."/>
            <person name="Purvine S.O."/>
            <person name="Zink E.M."/>
            <person name="Wu S."/>
            <person name="Pasa-Tolic L."/>
            <person name="Chaput D.L."/>
            <person name="Haridas S."/>
            <person name="Grigoriev I.V."/>
            <person name="Santelli C.M."/>
            <person name="Hansel C.M."/>
        </authorList>
    </citation>
    <scope>NUCLEOTIDE SEQUENCE [LARGE SCALE GENOMIC DNA]</scope>
    <source>
        <strain evidence="1 2">AP3s5-JAC2a</strain>
    </source>
</reference>
<evidence type="ECO:0000313" key="2">
    <source>
        <dbReference type="Proteomes" id="UP000077069"/>
    </source>
</evidence>
<evidence type="ECO:0000313" key="1">
    <source>
        <dbReference type="EMBL" id="OAG01224.1"/>
    </source>
</evidence>
<gene>
    <name evidence="1" type="ORF">CC84DRAFT_1263232</name>
</gene>
<proteinExistence type="predicted"/>